<keyword evidence="1" id="KW-0812">Transmembrane</keyword>
<accession>U9TF90</accession>
<keyword evidence="1" id="KW-1133">Transmembrane helix</keyword>
<sequence>MKLGEDIHALGLNGIAHRKTHQTIPFAFTPVSFSVASTHKPQSSNPNLRVSSHSLEREHCGRPPDSAWTPPTFNNWSPADILVFKYCVNFKSYSCTIIWISLFIPVCCCCFQWRFLAGQ</sequence>
<protein>
    <submittedName>
        <fullName evidence="2">Uncharacterized protein</fullName>
    </submittedName>
</protein>
<organism evidence="2">
    <name type="scientific">Rhizophagus irregularis (strain DAOM 181602 / DAOM 197198 / MUCL 43194)</name>
    <name type="common">Arbuscular mycorrhizal fungus</name>
    <name type="synonym">Glomus intraradices</name>
    <dbReference type="NCBI Taxonomy" id="747089"/>
    <lineage>
        <taxon>Eukaryota</taxon>
        <taxon>Fungi</taxon>
        <taxon>Fungi incertae sedis</taxon>
        <taxon>Mucoromycota</taxon>
        <taxon>Glomeromycotina</taxon>
        <taxon>Glomeromycetes</taxon>
        <taxon>Glomerales</taxon>
        <taxon>Glomeraceae</taxon>
        <taxon>Rhizophagus</taxon>
    </lineage>
</organism>
<feature type="transmembrane region" description="Helical" evidence="1">
    <location>
        <begin position="97"/>
        <end position="116"/>
    </location>
</feature>
<gene>
    <name evidence="2" type="ORF">GLOINDRAFT_99432</name>
</gene>
<evidence type="ECO:0000256" key="1">
    <source>
        <dbReference type="SAM" id="Phobius"/>
    </source>
</evidence>
<dbReference type="EMBL" id="KI292109">
    <property type="protein sequence ID" value="ESA06077.1"/>
    <property type="molecule type" value="Genomic_DNA"/>
</dbReference>
<evidence type="ECO:0000313" key="2">
    <source>
        <dbReference type="EMBL" id="ESA06077.1"/>
    </source>
</evidence>
<keyword evidence="1" id="KW-0472">Membrane</keyword>
<dbReference type="AlphaFoldDB" id="U9TF90"/>
<proteinExistence type="predicted"/>
<reference evidence="2" key="1">
    <citation type="submission" date="2013-07" db="EMBL/GenBank/DDBJ databases">
        <title>The genome of an arbuscular mycorrhizal fungus provides insights into the evolution of the oldest plant symbiosis.</title>
        <authorList>
            <consortium name="DOE Joint Genome Institute"/>
            <person name="Tisserant E."/>
            <person name="Malbreil M."/>
            <person name="Kuo A."/>
            <person name="Kohler A."/>
            <person name="Symeonidi A."/>
            <person name="Balestrini R."/>
            <person name="Charron P."/>
            <person name="Duensing N."/>
            <person name="Frei-dit-Frey N."/>
            <person name="Gianinazzi-Pearson V."/>
            <person name="Gilbert B."/>
            <person name="Handa Y."/>
            <person name="Hijri M."/>
            <person name="Kaul R."/>
            <person name="Kawaguchi M."/>
            <person name="Krajinski F."/>
            <person name="Lammers P."/>
            <person name="Lapierre D."/>
            <person name="Masclaux F.G."/>
            <person name="Murat C."/>
            <person name="Morin E."/>
            <person name="Ndikumana S."/>
            <person name="Pagni M."/>
            <person name="Petitpierre D."/>
            <person name="Requena N."/>
            <person name="Rosikiewicz P."/>
            <person name="Riley R."/>
            <person name="Saito K."/>
            <person name="San Clemente H."/>
            <person name="Shapiro H."/>
            <person name="van Tuinen D."/>
            <person name="Becard G."/>
            <person name="Bonfante P."/>
            <person name="Paszkowski U."/>
            <person name="Shachar-Hill Y."/>
            <person name="Young J.P."/>
            <person name="Sanders I.R."/>
            <person name="Henrissat B."/>
            <person name="Rensing S.A."/>
            <person name="Grigoriev I.V."/>
            <person name="Corradi N."/>
            <person name="Roux C."/>
            <person name="Martin F."/>
        </authorList>
    </citation>
    <scope>NUCLEOTIDE SEQUENCE</scope>
    <source>
        <strain evidence="2">DAOM 197198</strain>
    </source>
</reference>
<name>U9TF90_RHIID</name>
<dbReference type="HOGENOM" id="CLU_2062701_0_0_1"/>